<sequence length="84" mass="9623">MRPTLVRLVTRPIPVSAIPSHALRLPPTPAPRPNLDILSPTLDRLVKSPLPSNLRVNDYVPKRKEFHGVARTHRDLLRRLRREA</sequence>
<dbReference type="RefSeq" id="XP_018268119.1">
    <property type="nucleotide sequence ID" value="XM_018418237.1"/>
</dbReference>
<protein>
    <submittedName>
        <fullName evidence="1">Uncharacterized protein</fullName>
    </submittedName>
</protein>
<organism evidence="1 2">
    <name type="scientific">Rhodotorula graminis (strain WP1)</name>
    <dbReference type="NCBI Taxonomy" id="578459"/>
    <lineage>
        <taxon>Eukaryota</taxon>
        <taxon>Fungi</taxon>
        <taxon>Dikarya</taxon>
        <taxon>Basidiomycota</taxon>
        <taxon>Pucciniomycotina</taxon>
        <taxon>Microbotryomycetes</taxon>
        <taxon>Sporidiobolales</taxon>
        <taxon>Sporidiobolaceae</taxon>
        <taxon>Rhodotorula</taxon>
    </lineage>
</organism>
<dbReference type="AlphaFoldDB" id="A0A0P9EY17"/>
<proteinExistence type="predicted"/>
<dbReference type="EMBL" id="KQ474089">
    <property type="protein sequence ID" value="KPV72070.1"/>
    <property type="molecule type" value="Genomic_DNA"/>
</dbReference>
<dbReference type="OMA" id="PKRKEWE"/>
<gene>
    <name evidence="1" type="ORF">RHOBADRAFT_56198</name>
</gene>
<evidence type="ECO:0000313" key="1">
    <source>
        <dbReference type="EMBL" id="KPV72070.1"/>
    </source>
</evidence>
<dbReference type="Proteomes" id="UP000053890">
    <property type="component" value="Unassembled WGS sequence"/>
</dbReference>
<evidence type="ECO:0000313" key="2">
    <source>
        <dbReference type="Proteomes" id="UP000053890"/>
    </source>
</evidence>
<reference evidence="1 2" key="1">
    <citation type="journal article" date="2015" name="Front. Microbiol.">
        <title>Genome sequence of the plant growth promoting endophytic yeast Rhodotorula graminis WP1.</title>
        <authorList>
            <person name="Firrincieli A."/>
            <person name="Otillar R."/>
            <person name="Salamov A."/>
            <person name="Schmutz J."/>
            <person name="Khan Z."/>
            <person name="Redman R.S."/>
            <person name="Fleck N.D."/>
            <person name="Lindquist E."/>
            <person name="Grigoriev I.V."/>
            <person name="Doty S.L."/>
        </authorList>
    </citation>
    <scope>NUCLEOTIDE SEQUENCE [LARGE SCALE GENOMIC DNA]</scope>
    <source>
        <strain evidence="1 2">WP1</strain>
    </source>
</reference>
<dbReference type="GeneID" id="28978685"/>
<accession>A0A0P9EY17</accession>
<name>A0A0P9EY17_RHOGW</name>
<dbReference type="OrthoDB" id="2527598at2759"/>
<keyword evidence="2" id="KW-1185">Reference proteome</keyword>